<feature type="compositionally biased region" description="Basic and acidic residues" evidence="1">
    <location>
        <begin position="153"/>
        <end position="166"/>
    </location>
</feature>
<dbReference type="RefSeq" id="WP_344262852.1">
    <property type="nucleotide sequence ID" value="NZ_BAAAMJ010000031.1"/>
</dbReference>
<accession>A0ABN2PG15</accession>
<dbReference type="Proteomes" id="UP001501303">
    <property type="component" value="Unassembled WGS sequence"/>
</dbReference>
<proteinExistence type="predicted"/>
<dbReference type="EMBL" id="BAAAMJ010000031">
    <property type="protein sequence ID" value="GAA1920838.1"/>
    <property type="molecule type" value="Genomic_DNA"/>
</dbReference>
<evidence type="ECO:0000313" key="3">
    <source>
        <dbReference type="Proteomes" id="UP001501303"/>
    </source>
</evidence>
<evidence type="ECO:0000256" key="1">
    <source>
        <dbReference type="SAM" id="MobiDB-lite"/>
    </source>
</evidence>
<sequence length="743" mass="80759">MSREPDGLAELLPQWHRMRDAEEGGPLRALLAVIAEQAGLIRGDVEQAYEDWFIETAADWAVPYIGDLVGYRLPPGHESALRAGPDRRPRVFGLLAPRHDVAATVGHRRRKGTFGLLEELSGSVAGWPARAVEFSRLLAHQQPVRLYGAGPGHEGERGAGERRSARGRLADLRDGAALDLAGGPFGTHARSADVRRAGSARRQGGYTPAGLGLFVWRLKPYPVTGAPAYCVDRARNLYTFSILGNDSPLVAGPGPRPETGAALPSPAVAPAPAGGVPAFLRRRQLADRLTDHYGPGKSFTIWRDGRREPVEPADIVVADLTDWTYRPPRGRIAVDPELGRIAFGSRCAPRRGVLVSYHYAFSEDMGAGEYERERDTPPDTRVYRVGPGGPHQRITDAYAHWRSDRDAGRCPGDGVIEITRSGAYQEQLDFELRPGDRLELRAAEGTRPVIRLLDWYSNRPDALTVRAREGARGGRKPPGEKPCAGKPQEPPAPRMVLDGLLITGRGVHVSGPVGALVVRHCTLVPGWSLTPHCAPKAPQEPSLVLERTSACVRIEHSVLGTVVVLGDEVGTDPLPLHIADSVLDATGPDREALTAPDCRHAHAVLHAHRTTVIGEVRTHAVRIAENSIFTGRLHTARRGIGCLRFCYVPPGSRTPPRHRCVPDTADREEAHRIRPVFSSERYGTPAYGRLAPGCPPAVSRGADDHSEMGVFHDLYQPQRDAALRDRLAQYTPAGSDAGIFYVS</sequence>
<feature type="region of interest" description="Disordered" evidence="1">
    <location>
        <begin position="147"/>
        <end position="166"/>
    </location>
</feature>
<keyword evidence="3" id="KW-1185">Reference proteome</keyword>
<evidence type="ECO:0008006" key="4">
    <source>
        <dbReference type="Google" id="ProtNLM"/>
    </source>
</evidence>
<protein>
    <recommendedName>
        <fullName evidence="4">Baseplate assembly protein</fullName>
    </recommendedName>
</protein>
<evidence type="ECO:0000313" key="2">
    <source>
        <dbReference type="EMBL" id="GAA1920838.1"/>
    </source>
</evidence>
<feature type="region of interest" description="Disordered" evidence="1">
    <location>
        <begin position="468"/>
        <end position="492"/>
    </location>
</feature>
<name>A0ABN2PG15_9ACTN</name>
<reference evidence="2 3" key="1">
    <citation type="journal article" date="2019" name="Int. J. Syst. Evol. Microbiol.">
        <title>The Global Catalogue of Microorganisms (GCM) 10K type strain sequencing project: providing services to taxonomists for standard genome sequencing and annotation.</title>
        <authorList>
            <consortium name="The Broad Institute Genomics Platform"/>
            <consortium name="The Broad Institute Genome Sequencing Center for Infectious Disease"/>
            <person name="Wu L."/>
            <person name="Ma J."/>
        </authorList>
    </citation>
    <scope>NUCLEOTIDE SEQUENCE [LARGE SCALE GENOMIC DNA]</scope>
    <source>
        <strain evidence="2 3">JCM 13581</strain>
    </source>
</reference>
<organism evidence="2 3">
    <name type="scientific">Streptomyces sodiiphilus</name>
    <dbReference type="NCBI Taxonomy" id="226217"/>
    <lineage>
        <taxon>Bacteria</taxon>
        <taxon>Bacillati</taxon>
        <taxon>Actinomycetota</taxon>
        <taxon>Actinomycetes</taxon>
        <taxon>Kitasatosporales</taxon>
        <taxon>Streptomycetaceae</taxon>
        <taxon>Streptomyces</taxon>
    </lineage>
</organism>
<gene>
    <name evidence="2" type="ORF">GCM10009716_31860</name>
</gene>
<comment type="caution">
    <text evidence="2">The sequence shown here is derived from an EMBL/GenBank/DDBJ whole genome shotgun (WGS) entry which is preliminary data.</text>
</comment>